<evidence type="ECO:0000313" key="4">
    <source>
        <dbReference type="Proteomes" id="UP001189429"/>
    </source>
</evidence>
<name>A0ABN9SQR4_9DINO</name>
<feature type="non-terminal residue" evidence="3">
    <location>
        <position position="1"/>
    </location>
</feature>
<evidence type="ECO:0000313" key="2">
    <source>
        <dbReference type="EMBL" id="CAK0834136.1"/>
    </source>
</evidence>
<evidence type="ECO:0000313" key="3">
    <source>
        <dbReference type="EMBL" id="CAK0834266.1"/>
    </source>
</evidence>
<sequence>WQVGQLQETVDADSEVPRCFSERRVVRDRNKRGRVRDRAEERVEKQEKEVIEAPETLKKDRAALARHGGTPGKLEQRIDDPGVPKPGQRWGAAVAFLEQAAKCLRDRGADPKLQEALRRANNRKK</sequence>
<proteinExistence type="predicted"/>
<protein>
    <submittedName>
        <fullName evidence="3">Uncharacterized protein</fullName>
    </submittedName>
</protein>
<dbReference type="EMBL" id="CAUYUJ010012529">
    <property type="protein sequence ID" value="CAK0834136.1"/>
    <property type="molecule type" value="Genomic_DNA"/>
</dbReference>
<keyword evidence="4" id="KW-1185">Reference proteome</keyword>
<feature type="non-terminal residue" evidence="3">
    <location>
        <position position="125"/>
    </location>
</feature>
<dbReference type="Proteomes" id="UP001189429">
    <property type="component" value="Unassembled WGS sequence"/>
</dbReference>
<comment type="caution">
    <text evidence="3">The sequence shown here is derived from an EMBL/GenBank/DDBJ whole genome shotgun (WGS) entry which is preliminary data.</text>
</comment>
<feature type="region of interest" description="Disordered" evidence="1">
    <location>
        <begin position="66"/>
        <end position="87"/>
    </location>
</feature>
<gene>
    <name evidence="2" type="ORF">PCOR1329_LOCUS31621</name>
    <name evidence="3" type="ORF">PCOR1329_LOCUS31733</name>
</gene>
<accession>A0ABN9SQR4</accession>
<organism evidence="3 4">
    <name type="scientific">Prorocentrum cordatum</name>
    <dbReference type="NCBI Taxonomy" id="2364126"/>
    <lineage>
        <taxon>Eukaryota</taxon>
        <taxon>Sar</taxon>
        <taxon>Alveolata</taxon>
        <taxon>Dinophyceae</taxon>
        <taxon>Prorocentrales</taxon>
        <taxon>Prorocentraceae</taxon>
        <taxon>Prorocentrum</taxon>
    </lineage>
</organism>
<evidence type="ECO:0000256" key="1">
    <source>
        <dbReference type="SAM" id="MobiDB-lite"/>
    </source>
</evidence>
<reference evidence="3" key="1">
    <citation type="submission" date="2023-10" db="EMBL/GenBank/DDBJ databases">
        <authorList>
            <person name="Chen Y."/>
            <person name="Shah S."/>
            <person name="Dougan E. K."/>
            <person name="Thang M."/>
            <person name="Chan C."/>
        </authorList>
    </citation>
    <scope>NUCLEOTIDE SEQUENCE [LARGE SCALE GENOMIC DNA]</scope>
</reference>
<dbReference type="EMBL" id="CAUYUJ010012595">
    <property type="protein sequence ID" value="CAK0834266.1"/>
    <property type="molecule type" value="Genomic_DNA"/>
</dbReference>